<evidence type="ECO:0000313" key="5">
    <source>
        <dbReference type="Proteomes" id="UP000294844"/>
    </source>
</evidence>
<keyword evidence="1" id="KW-0732">Signal</keyword>
<evidence type="ECO:0000259" key="2">
    <source>
        <dbReference type="Pfam" id="PF14032"/>
    </source>
</evidence>
<protein>
    <recommendedName>
        <fullName evidence="2">PknH-like extracellular domain-containing protein</fullName>
    </recommendedName>
</protein>
<dbReference type="InterPro" id="IPR026954">
    <property type="entry name" value="PknH-like_Extracell"/>
</dbReference>
<accession>A0A4R8SEB3</accession>
<feature type="chain" id="PRO_5020211522" description="PknH-like extracellular domain-containing protein" evidence="1">
    <location>
        <begin position="24"/>
        <end position="205"/>
    </location>
</feature>
<dbReference type="InterPro" id="IPR038232">
    <property type="entry name" value="PknH-like_Extracell_sf"/>
</dbReference>
<dbReference type="OrthoDB" id="4629891at2"/>
<evidence type="ECO:0000313" key="6">
    <source>
        <dbReference type="Proteomes" id="UP000295685"/>
    </source>
</evidence>
<dbReference type="PROSITE" id="PS51257">
    <property type="entry name" value="PROKAR_LIPOPROTEIN"/>
    <property type="match status" value="1"/>
</dbReference>
<dbReference type="EMBL" id="PECK01000005">
    <property type="protein sequence ID" value="TDZ94552.1"/>
    <property type="molecule type" value="Genomic_DNA"/>
</dbReference>
<gene>
    <name evidence="4" type="ORF">CCUG60883_01552</name>
    <name evidence="3" type="ORF">CCUG60885_03053</name>
</gene>
<dbReference type="AlphaFoldDB" id="A0A4R8SEB3"/>
<dbReference type="EMBL" id="PECM01000007">
    <property type="protein sequence ID" value="TEA06016.1"/>
    <property type="molecule type" value="Genomic_DNA"/>
</dbReference>
<feature type="domain" description="PknH-like extracellular" evidence="2">
    <location>
        <begin position="37"/>
        <end position="199"/>
    </location>
</feature>
<sequence length="205" mass="22459" precursor="true">MFMWRFSSRIFIHLTVCSSMMLAACSGTKAEPPQDANADLFLSIDDMVQVTNFHGFVRDGKKSDQPTMYQSNIAEACHVLFDQYLVFGTGFTNFRSITYGGSTDEYIKTPVSVSQVIANYPDAGVSRTVFEHLVSEFTKCSAAHLKGYELTVQQSDPSTLLVSSQIGEDVYRVKSSVVINVGGGGLPDTERAVKDVTNLIASRVS</sequence>
<dbReference type="Proteomes" id="UP000295685">
    <property type="component" value="Unassembled WGS sequence"/>
</dbReference>
<reference evidence="5 6" key="1">
    <citation type="journal article" date="2019" name="Sci. Rep.">
        <title>Extended insight into the Mycobacterium chelonae-abscessus complex through whole genome sequencing of Mycobacterium salmoniphilum outbreak and Mycobacterium salmoniphilum-like strains.</title>
        <authorList>
            <person name="Behra P.R.K."/>
            <person name="Das S."/>
            <person name="Pettersson B.M.F."/>
            <person name="Shirreff L."/>
            <person name="DuCote T."/>
            <person name="Jacobsson K.G."/>
            <person name="Ennis D.G."/>
            <person name="Kirsebom L.A."/>
        </authorList>
    </citation>
    <scope>NUCLEOTIDE SEQUENCE [LARGE SCALE GENOMIC DNA]</scope>
    <source>
        <strain evidence="4 5">CCUG 60883</strain>
        <strain evidence="3 6">CCUG 60885</strain>
    </source>
</reference>
<evidence type="ECO:0000313" key="3">
    <source>
        <dbReference type="EMBL" id="TDZ94552.1"/>
    </source>
</evidence>
<dbReference type="Proteomes" id="UP000294844">
    <property type="component" value="Unassembled WGS sequence"/>
</dbReference>
<organism evidence="3 6">
    <name type="scientific">Mycobacteroides salmoniphilum</name>
    <dbReference type="NCBI Taxonomy" id="404941"/>
    <lineage>
        <taxon>Bacteria</taxon>
        <taxon>Bacillati</taxon>
        <taxon>Actinomycetota</taxon>
        <taxon>Actinomycetes</taxon>
        <taxon>Mycobacteriales</taxon>
        <taxon>Mycobacteriaceae</taxon>
        <taxon>Mycobacteroides</taxon>
    </lineage>
</organism>
<dbReference type="Pfam" id="PF14032">
    <property type="entry name" value="PknH_C"/>
    <property type="match status" value="1"/>
</dbReference>
<proteinExistence type="predicted"/>
<evidence type="ECO:0000313" key="4">
    <source>
        <dbReference type="EMBL" id="TEA06016.1"/>
    </source>
</evidence>
<comment type="caution">
    <text evidence="3">The sequence shown here is derived from an EMBL/GenBank/DDBJ whole genome shotgun (WGS) entry which is preliminary data.</text>
</comment>
<dbReference type="Gene3D" id="3.40.1000.70">
    <property type="entry name" value="PknH-like extracellular domain"/>
    <property type="match status" value="1"/>
</dbReference>
<evidence type="ECO:0000256" key="1">
    <source>
        <dbReference type="SAM" id="SignalP"/>
    </source>
</evidence>
<keyword evidence="5" id="KW-1185">Reference proteome</keyword>
<feature type="signal peptide" evidence="1">
    <location>
        <begin position="1"/>
        <end position="23"/>
    </location>
</feature>
<name>A0A4R8SEB3_9MYCO</name>